<comment type="caution">
    <text evidence="6">The sequence shown here is derived from an EMBL/GenBank/DDBJ whole genome shotgun (WGS) entry which is preliminary data.</text>
</comment>
<feature type="transmembrane region" description="Helical" evidence="4">
    <location>
        <begin position="306"/>
        <end position="331"/>
    </location>
</feature>
<evidence type="ECO:0000256" key="1">
    <source>
        <dbReference type="ARBA" id="ARBA00022692"/>
    </source>
</evidence>
<organism evidence="6 7">
    <name type="scientific">Noviherbaspirillum pedocola</name>
    <dbReference type="NCBI Taxonomy" id="2801341"/>
    <lineage>
        <taxon>Bacteria</taxon>
        <taxon>Pseudomonadati</taxon>
        <taxon>Pseudomonadota</taxon>
        <taxon>Betaproteobacteria</taxon>
        <taxon>Burkholderiales</taxon>
        <taxon>Oxalobacteraceae</taxon>
        <taxon>Noviherbaspirillum</taxon>
    </lineage>
</organism>
<keyword evidence="3 4" id="KW-0472">Membrane</keyword>
<gene>
    <name evidence="6" type="ORF">JJB74_28125</name>
</gene>
<evidence type="ECO:0000256" key="4">
    <source>
        <dbReference type="SAM" id="Phobius"/>
    </source>
</evidence>
<dbReference type="EMBL" id="JAEPBG010000022">
    <property type="protein sequence ID" value="MBK4738503.1"/>
    <property type="molecule type" value="Genomic_DNA"/>
</dbReference>
<protein>
    <submittedName>
        <fullName evidence="6">MFS transporter</fullName>
    </submittedName>
</protein>
<feature type="transmembrane region" description="Helical" evidence="4">
    <location>
        <begin position="343"/>
        <end position="363"/>
    </location>
</feature>
<accession>A0A934T432</accession>
<dbReference type="PROSITE" id="PS50850">
    <property type="entry name" value="MFS"/>
    <property type="match status" value="1"/>
</dbReference>
<feature type="transmembrane region" description="Helical" evidence="4">
    <location>
        <begin position="137"/>
        <end position="162"/>
    </location>
</feature>
<feature type="domain" description="Major facilitator superfamily (MFS) profile" evidence="5">
    <location>
        <begin position="11"/>
        <end position="398"/>
    </location>
</feature>
<dbReference type="InterPro" id="IPR020846">
    <property type="entry name" value="MFS_dom"/>
</dbReference>
<feature type="transmembrane region" description="Helical" evidence="4">
    <location>
        <begin position="168"/>
        <end position="189"/>
    </location>
</feature>
<feature type="transmembrane region" description="Helical" evidence="4">
    <location>
        <begin position="375"/>
        <end position="398"/>
    </location>
</feature>
<name>A0A934T432_9BURK</name>
<keyword evidence="7" id="KW-1185">Reference proteome</keyword>
<dbReference type="SUPFAM" id="SSF103473">
    <property type="entry name" value="MFS general substrate transporter"/>
    <property type="match status" value="1"/>
</dbReference>
<sequence>MHTRSINRWWTVVAGTIATIVGASSIATFMFGVFAKAIGNEYGWPRSSVSLGLTAFLIANGFGVLFIGAAIDRWGVRRTTGILIAIFGTAIATIGMASLSLPMFVATFAVIGFCGAAGTMIPYAVLVCKQFDQQRGLALGIVNAGNGVGGMLMPIIAQYLLLHYGWRAGYIGVGTIVGLVPLLCLIFLIRASSNETTQPTSSVSQVKESLWQVVGKRKQFWLLALAICLISFSTFGVMSQMVSILTDRGFTAVVAAGVLSVAGTSSMVARLGTGYLMDRIFAPYVMTIVFICAVAGIWFITHSPALSVVTFGAVLLGIGLGAEGDIITFVVSRYFPAPVFGRVMGAVWFTFAWGAAGGTYLLSLSYDLTKSYATAVYILFALIVVAIAAVLNLGPYIYPPSHPNRNVKLKPAAKNLGA</sequence>
<evidence type="ECO:0000313" key="7">
    <source>
        <dbReference type="Proteomes" id="UP000622890"/>
    </source>
</evidence>
<keyword evidence="2 4" id="KW-1133">Transmembrane helix</keyword>
<feature type="transmembrane region" description="Helical" evidence="4">
    <location>
        <begin position="81"/>
        <end position="99"/>
    </location>
</feature>
<proteinExistence type="predicted"/>
<feature type="transmembrane region" description="Helical" evidence="4">
    <location>
        <begin position="105"/>
        <end position="125"/>
    </location>
</feature>
<dbReference type="InterPro" id="IPR050327">
    <property type="entry name" value="Proton-linked_MCT"/>
</dbReference>
<feature type="transmembrane region" description="Helical" evidence="4">
    <location>
        <begin position="47"/>
        <end position="69"/>
    </location>
</feature>
<evidence type="ECO:0000259" key="5">
    <source>
        <dbReference type="PROSITE" id="PS50850"/>
    </source>
</evidence>
<feature type="transmembrane region" description="Helical" evidence="4">
    <location>
        <begin position="12"/>
        <end position="35"/>
    </location>
</feature>
<dbReference type="GO" id="GO:0022857">
    <property type="term" value="F:transmembrane transporter activity"/>
    <property type="evidence" value="ECO:0007669"/>
    <property type="project" value="InterPro"/>
</dbReference>
<dbReference type="PANTHER" id="PTHR11360:SF284">
    <property type="entry name" value="EG:103B4.3 PROTEIN-RELATED"/>
    <property type="match status" value="1"/>
</dbReference>
<feature type="transmembrane region" description="Helical" evidence="4">
    <location>
        <begin position="250"/>
        <end position="269"/>
    </location>
</feature>
<dbReference type="InterPro" id="IPR011701">
    <property type="entry name" value="MFS"/>
</dbReference>
<feature type="transmembrane region" description="Helical" evidence="4">
    <location>
        <begin position="220"/>
        <end position="238"/>
    </location>
</feature>
<evidence type="ECO:0000313" key="6">
    <source>
        <dbReference type="EMBL" id="MBK4738503.1"/>
    </source>
</evidence>
<dbReference type="Pfam" id="PF07690">
    <property type="entry name" value="MFS_1"/>
    <property type="match status" value="1"/>
</dbReference>
<dbReference type="Gene3D" id="1.20.1250.20">
    <property type="entry name" value="MFS general substrate transporter like domains"/>
    <property type="match status" value="1"/>
</dbReference>
<evidence type="ECO:0000256" key="2">
    <source>
        <dbReference type="ARBA" id="ARBA00022989"/>
    </source>
</evidence>
<feature type="transmembrane region" description="Helical" evidence="4">
    <location>
        <begin position="281"/>
        <end position="300"/>
    </location>
</feature>
<keyword evidence="1 4" id="KW-0812">Transmembrane</keyword>
<reference evidence="6" key="1">
    <citation type="submission" date="2021-01" db="EMBL/GenBank/DDBJ databases">
        <title>Genome sequence of strain Noviherbaspirillum sp. DKR-6.</title>
        <authorList>
            <person name="Chaudhary D.K."/>
        </authorList>
    </citation>
    <scope>NUCLEOTIDE SEQUENCE</scope>
    <source>
        <strain evidence="6">DKR-6</strain>
    </source>
</reference>
<dbReference type="PANTHER" id="PTHR11360">
    <property type="entry name" value="MONOCARBOXYLATE TRANSPORTER"/>
    <property type="match status" value="1"/>
</dbReference>
<dbReference type="AlphaFoldDB" id="A0A934T432"/>
<evidence type="ECO:0000256" key="3">
    <source>
        <dbReference type="ARBA" id="ARBA00023136"/>
    </source>
</evidence>
<dbReference type="InterPro" id="IPR036259">
    <property type="entry name" value="MFS_trans_sf"/>
</dbReference>
<dbReference type="RefSeq" id="WP_200597784.1">
    <property type="nucleotide sequence ID" value="NZ_JAEPBG010000022.1"/>
</dbReference>
<dbReference type="Proteomes" id="UP000622890">
    <property type="component" value="Unassembled WGS sequence"/>
</dbReference>